<dbReference type="AlphaFoldDB" id="A0A9P7Q8E0"/>
<evidence type="ECO:0000313" key="2">
    <source>
        <dbReference type="EMBL" id="KAG6121403.1"/>
    </source>
</evidence>
<protein>
    <submittedName>
        <fullName evidence="2">Uncharacterized protein</fullName>
    </submittedName>
</protein>
<dbReference type="Proteomes" id="UP000732380">
    <property type="component" value="Unassembled WGS sequence"/>
</dbReference>
<feature type="compositionally biased region" description="Polar residues" evidence="1">
    <location>
        <begin position="1"/>
        <end position="10"/>
    </location>
</feature>
<comment type="caution">
    <text evidence="2">The sequence shown here is derived from an EMBL/GenBank/DDBJ whole genome shotgun (WGS) entry which is preliminary data.</text>
</comment>
<gene>
    <name evidence="2" type="ORF">E4U13_004764</name>
</gene>
<evidence type="ECO:0000313" key="3">
    <source>
        <dbReference type="Proteomes" id="UP000732380"/>
    </source>
</evidence>
<organism evidence="2 3">
    <name type="scientific">Claviceps humidiphila</name>
    <dbReference type="NCBI Taxonomy" id="1294629"/>
    <lineage>
        <taxon>Eukaryota</taxon>
        <taxon>Fungi</taxon>
        <taxon>Dikarya</taxon>
        <taxon>Ascomycota</taxon>
        <taxon>Pezizomycotina</taxon>
        <taxon>Sordariomycetes</taxon>
        <taxon>Hypocreomycetidae</taxon>
        <taxon>Hypocreales</taxon>
        <taxon>Clavicipitaceae</taxon>
        <taxon>Claviceps</taxon>
    </lineage>
</organism>
<keyword evidence="3" id="KW-1185">Reference proteome</keyword>
<feature type="region of interest" description="Disordered" evidence="1">
    <location>
        <begin position="1"/>
        <end position="25"/>
    </location>
</feature>
<reference evidence="2 3" key="1">
    <citation type="journal article" date="2020" name="bioRxiv">
        <title>Whole genome comparisons of ergot fungi reveals the divergence and evolution of species within the genus Claviceps are the result of varying mechanisms driving genome evolution and host range expansion.</title>
        <authorList>
            <person name="Wyka S.A."/>
            <person name="Mondo S.J."/>
            <person name="Liu M."/>
            <person name="Dettman J."/>
            <person name="Nalam V."/>
            <person name="Broders K.D."/>
        </authorList>
    </citation>
    <scope>NUCLEOTIDE SEQUENCE [LARGE SCALE GENOMIC DNA]</scope>
    <source>
        <strain evidence="2 3">LM576</strain>
    </source>
</reference>
<dbReference type="EMBL" id="SRQM01000038">
    <property type="protein sequence ID" value="KAG6121403.1"/>
    <property type="molecule type" value="Genomic_DNA"/>
</dbReference>
<evidence type="ECO:0000256" key="1">
    <source>
        <dbReference type="SAM" id="MobiDB-lite"/>
    </source>
</evidence>
<accession>A0A9P7Q8E0</accession>
<sequence length="106" mass="12220">MMDAATTSRGEPSWRQGRSGPVDDTQVRRVMAERDAYKEQVGHLTDIAQTAEDNLAWFHRDHTRRLAECDDEWGRRVEELTDQTSQVATEIMDMKNRETDAPPFVV</sequence>
<name>A0A9P7Q8E0_9HYPO</name>
<proteinExistence type="predicted"/>